<dbReference type="InterPro" id="IPR059000">
    <property type="entry name" value="ATPase_P-type_domA"/>
</dbReference>
<dbReference type="PRINTS" id="PR00120">
    <property type="entry name" value="HATPASE"/>
</dbReference>
<dbReference type="NCBIfam" id="TIGR01494">
    <property type="entry name" value="ATPase_P-type"/>
    <property type="match status" value="2"/>
</dbReference>
<dbReference type="Gene3D" id="1.20.1110.10">
    <property type="entry name" value="Calcium-transporting ATPase, transmembrane domain"/>
    <property type="match status" value="1"/>
</dbReference>
<evidence type="ECO:0000256" key="1">
    <source>
        <dbReference type="ARBA" id="ARBA00004651"/>
    </source>
</evidence>
<feature type="transmembrane region" description="Helical" evidence="6">
    <location>
        <begin position="722"/>
        <end position="740"/>
    </location>
</feature>
<dbReference type="InterPro" id="IPR023214">
    <property type="entry name" value="HAD_sf"/>
</dbReference>
<feature type="transmembrane region" description="Helical" evidence="6">
    <location>
        <begin position="37"/>
        <end position="55"/>
    </location>
</feature>
<dbReference type="EMBL" id="JACBYE010000024">
    <property type="protein sequence ID" value="NYS94006.1"/>
    <property type="molecule type" value="Genomic_DNA"/>
</dbReference>
<dbReference type="SUPFAM" id="SSF81665">
    <property type="entry name" value="Calcium ATPase, transmembrane domain M"/>
    <property type="match status" value="1"/>
</dbReference>
<evidence type="ECO:0000313" key="9">
    <source>
        <dbReference type="Proteomes" id="UP000561011"/>
    </source>
</evidence>
<feature type="transmembrane region" description="Helical" evidence="6">
    <location>
        <begin position="602"/>
        <end position="623"/>
    </location>
</feature>
<dbReference type="GO" id="GO:0005886">
    <property type="term" value="C:plasma membrane"/>
    <property type="evidence" value="ECO:0007669"/>
    <property type="project" value="UniProtKB-SubCell"/>
</dbReference>
<dbReference type="Pfam" id="PF00122">
    <property type="entry name" value="E1-E2_ATPase"/>
    <property type="match status" value="1"/>
</dbReference>
<comment type="subcellular location">
    <subcellularLocation>
        <location evidence="1">Cell membrane</location>
        <topology evidence="1">Multi-pass membrane protein</topology>
    </subcellularLocation>
</comment>
<reference evidence="8 9" key="1">
    <citation type="submission" date="2020-07" db="EMBL/GenBank/DDBJ databases">
        <title>MOT database genomes.</title>
        <authorList>
            <person name="Joseph S."/>
            <person name="Aduse-Opoku J."/>
            <person name="Hashim A."/>
            <person name="Wade W."/>
            <person name="Curtis M."/>
        </authorList>
    </citation>
    <scope>NUCLEOTIDE SEQUENCE [LARGE SCALE GENOMIC DNA]</scope>
    <source>
        <strain evidence="8 9">DSM 100099</strain>
    </source>
</reference>
<dbReference type="Proteomes" id="UP000561011">
    <property type="component" value="Unassembled WGS sequence"/>
</dbReference>
<keyword evidence="4 6" id="KW-1133">Transmembrane helix</keyword>
<dbReference type="PROSITE" id="PS00154">
    <property type="entry name" value="ATPASE_E1_E2"/>
    <property type="match status" value="1"/>
</dbReference>
<dbReference type="GO" id="GO:0005524">
    <property type="term" value="F:ATP binding"/>
    <property type="evidence" value="ECO:0007669"/>
    <property type="project" value="InterPro"/>
</dbReference>
<accession>A0A853ETK5</accession>
<feature type="transmembrane region" description="Helical" evidence="6">
    <location>
        <begin position="246"/>
        <end position="272"/>
    </location>
</feature>
<feature type="transmembrane region" description="Helical" evidence="6">
    <location>
        <begin position="669"/>
        <end position="688"/>
    </location>
</feature>
<dbReference type="SUPFAM" id="SSF81653">
    <property type="entry name" value="Calcium ATPase, transduction domain A"/>
    <property type="match status" value="1"/>
</dbReference>
<dbReference type="InterPro" id="IPR044492">
    <property type="entry name" value="P_typ_ATPase_HD_dom"/>
</dbReference>
<feature type="transmembrane region" description="Helical" evidence="6">
    <location>
        <begin position="700"/>
        <end position="717"/>
    </location>
</feature>
<feature type="transmembrane region" description="Helical" evidence="6">
    <location>
        <begin position="61"/>
        <end position="79"/>
    </location>
</feature>
<dbReference type="SUPFAM" id="SSF56784">
    <property type="entry name" value="HAD-like"/>
    <property type="match status" value="1"/>
</dbReference>
<evidence type="ECO:0000259" key="7">
    <source>
        <dbReference type="Pfam" id="PF00122"/>
    </source>
</evidence>
<feature type="domain" description="P-type ATPase A" evidence="7">
    <location>
        <begin position="93"/>
        <end position="190"/>
    </location>
</feature>
<dbReference type="InterPro" id="IPR008250">
    <property type="entry name" value="ATPase_P-typ_transduc_dom_A_sf"/>
</dbReference>
<keyword evidence="3" id="KW-1278">Translocase</keyword>
<dbReference type="InterPro" id="IPR023299">
    <property type="entry name" value="ATPase_P-typ_cyto_dom_N"/>
</dbReference>
<dbReference type="Gene3D" id="2.70.150.10">
    <property type="entry name" value="Calcium-transporting ATPase, cytoplasmic transduction domain A"/>
    <property type="match status" value="1"/>
</dbReference>
<feature type="transmembrane region" description="Helical" evidence="6">
    <location>
        <begin position="629"/>
        <end position="649"/>
    </location>
</feature>
<dbReference type="Gene3D" id="3.40.1110.10">
    <property type="entry name" value="Calcium-transporting ATPase, cytoplasmic domain N"/>
    <property type="match status" value="1"/>
</dbReference>
<sequence>MHGLTSEEVADRRSQGLVNTVDTTTSRSFVDILRENVFTLFNGILLVALVLVLLTGRWADALFGFVIVINAAIGIVTEYRAKRTLDNLAILDAPFARVLRDGAEQQVRLEEIVQDDVVHLGTGDQVPADGTVLSSAGLEVDESMLTGESRSVHKAVDDEVLSGSSVVAGSAAFRVTRVGIDGYANKITAVAKQYSTVQSDLRDGVNKVLRVVSFAIVPIALLLAWSQLRATGGWDTAFEDGHWKDAVVAAVAGVVGMIPEGLVLLTSLNFALAAMILARQKVLVQELAAVEILARVDVLCLDKTGTITDGTVSLTSLETLAELPGALEALAAIATDREGNATSKAIAAGVAAVVPAQVLAAVPFSSARKWSALETADGVWVMGAPELLLGRRDDDGAARARTVVAREAGTGARVVLLARTDEPLPAPDGDLPGDLQPAVVAVLGERVRPDAAQTLAYFRAQGVRTTIISGDNPETVAAIATRVGLRGEGVVVDGFDARDLPVDDPAALAQVARDYDVFGRVSPEQKRDLVHALQSDGHVVAMTGDGVNDALALKDADLGIAMGNGAGASKAVARIVLVDGAFSTLPGVLGQGRRIMANMERVATLFLSKTTYAALLAVVVVLLSWDYPFLPRHMTIIGALTIGIPAFLLSLPPNNQRFVAGFLRRCLSFAMPVGIVVGSLVLGIYAFVWEADSLVQGRTAVFIVLVSVGLWVVGVLARPWQAWKVAMIVLLAGAAVGVLLVEPVRELVSLEYPSRESAPWIAATAVLGCLAVEAIHRWFTPWLVGRARTPETRVVETATPARSA</sequence>
<evidence type="ECO:0000256" key="6">
    <source>
        <dbReference type="SAM" id="Phobius"/>
    </source>
</evidence>
<dbReference type="Pfam" id="PF00702">
    <property type="entry name" value="Hydrolase"/>
    <property type="match status" value="1"/>
</dbReference>
<dbReference type="InterPro" id="IPR023298">
    <property type="entry name" value="ATPase_P-typ_TM_dom_sf"/>
</dbReference>
<dbReference type="AlphaFoldDB" id="A0A853ETK5"/>
<organism evidence="8 9">
    <name type="scientific">Sanguibacter inulinus</name>
    <dbReference type="NCBI Taxonomy" id="60922"/>
    <lineage>
        <taxon>Bacteria</taxon>
        <taxon>Bacillati</taxon>
        <taxon>Actinomycetota</taxon>
        <taxon>Actinomycetes</taxon>
        <taxon>Micrococcales</taxon>
        <taxon>Sanguibacteraceae</taxon>
        <taxon>Sanguibacter</taxon>
    </lineage>
</organism>
<dbReference type="RefSeq" id="WP_179913509.1">
    <property type="nucleotide sequence ID" value="NZ_JACBYE010000024.1"/>
</dbReference>
<feature type="transmembrane region" description="Helical" evidence="6">
    <location>
        <begin position="208"/>
        <end position="226"/>
    </location>
</feature>
<dbReference type="InterPro" id="IPR001757">
    <property type="entry name" value="P_typ_ATPase"/>
</dbReference>
<dbReference type="GO" id="GO:0016887">
    <property type="term" value="F:ATP hydrolysis activity"/>
    <property type="evidence" value="ECO:0007669"/>
    <property type="project" value="InterPro"/>
</dbReference>
<dbReference type="Gene3D" id="3.40.50.1000">
    <property type="entry name" value="HAD superfamily/HAD-like"/>
    <property type="match status" value="1"/>
</dbReference>
<evidence type="ECO:0000256" key="3">
    <source>
        <dbReference type="ARBA" id="ARBA00022967"/>
    </source>
</evidence>
<comment type="caution">
    <text evidence="8">The sequence shown here is derived from an EMBL/GenBank/DDBJ whole genome shotgun (WGS) entry which is preliminary data.</text>
</comment>
<dbReference type="InterPro" id="IPR018303">
    <property type="entry name" value="ATPase_P-typ_P_site"/>
</dbReference>
<gene>
    <name evidence="8" type="ORF">HZZ10_10810</name>
</gene>
<dbReference type="PANTHER" id="PTHR42861">
    <property type="entry name" value="CALCIUM-TRANSPORTING ATPASE"/>
    <property type="match status" value="1"/>
</dbReference>
<proteinExistence type="predicted"/>
<dbReference type="SFLD" id="SFLDS00003">
    <property type="entry name" value="Haloacid_Dehalogenase"/>
    <property type="match status" value="1"/>
</dbReference>
<evidence type="ECO:0000313" key="8">
    <source>
        <dbReference type="EMBL" id="NYS94006.1"/>
    </source>
</evidence>
<dbReference type="SFLD" id="SFLDG00002">
    <property type="entry name" value="C1.7:_P-type_atpase_like"/>
    <property type="match status" value="1"/>
</dbReference>
<dbReference type="InterPro" id="IPR036412">
    <property type="entry name" value="HAD-like_sf"/>
</dbReference>
<dbReference type="PRINTS" id="PR00119">
    <property type="entry name" value="CATATPASE"/>
</dbReference>
<evidence type="ECO:0000256" key="5">
    <source>
        <dbReference type="ARBA" id="ARBA00023136"/>
    </source>
</evidence>
<protein>
    <submittedName>
        <fullName evidence="8">HAD-IC family P-type ATPase</fullName>
    </submittedName>
</protein>
<name>A0A853ETK5_9MICO</name>
<evidence type="ECO:0000256" key="4">
    <source>
        <dbReference type="ARBA" id="ARBA00022989"/>
    </source>
</evidence>
<dbReference type="SFLD" id="SFLDF00027">
    <property type="entry name" value="p-type_atpase"/>
    <property type="match status" value="1"/>
</dbReference>
<keyword evidence="5 6" id="KW-0472">Membrane</keyword>
<keyword evidence="9" id="KW-1185">Reference proteome</keyword>
<evidence type="ECO:0000256" key="2">
    <source>
        <dbReference type="ARBA" id="ARBA00022692"/>
    </source>
</evidence>
<feature type="transmembrane region" description="Helical" evidence="6">
    <location>
        <begin position="760"/>
        <end position="779"/>
    </location>
</feature>
<keyword evidence="2 6" id="KW-0812">Transmembrane</keyword>